<dbReference type="SUPFAM" id="SSF53590">
    <property type="entry name" value="Nucleoside hydrolase"/>
    <property type="match status" value="1"/>
</dbReference>
<protein>
    <submittedName>
        <fullName evidence="3">Probable uridine nucleosidase 2</fullName>
    </submittedName>
</protein>
<dbReference type="InterPro" id="IPR052775">
    <property type="entry name" value="IUN_hydrolase"/>
</dbReference>
<keyword evidence="4" id="KW-1185">Reference proteome</keyword>
<accession>A0A8X6I5Y7</accession>
<reference evidence="3" key="1">
    <citation type="submission" date="2020-07" db="EMBL/GenBank/DDBJ databases">
        <title>Multicomponent nature underlies the extraordinary mechanical properties of spider dragline silk.</title>
        <authorList>
            <person name="Kono N."/>
            <person name="Nakamura H."/>
            <person name="Mori M."/>
            <person name="Yoshida Y."/>
            <person name="Ohtoshi R."/>
            <person name="Malay A.D."/>
            <person name="Moran D.A.P."/>
            <person name="Tomita M."/>
            <person name="Numata K."/>
            <person name="Arakawa K."/>
        </authorList>
    </citation>
    <scope>NUCLEOTIDE SEQUENCE</scope>
</reference>
<gene>
    <name evidence="3" type="primary">URH2</name>
    <name evidence="3" type="ORF">TNCT_362001</name>
</gene>
<dbReference type="PANTHER" id="PTHR46190">
    <property type="entry name" value="SI:CH211-201H21.5-RELATED"/>
    <property type="match status" value="1"/>
</dbReference>
<evidence type="ECO:0000313" key="3">
    <source>
        <dbReference type="EMBL" id="GFQ88217.1"/>
    </source>
</evidence>
<dbReference type="OrthoDB" id="432381at2759"/>
<dbReference type="Gene3D" id="3.90.245.10">
    <property type="entry name" value="Ribonucleoside hydrolase-like"/>
    <property type="match status" value="1"/>
</dbReference>
<evidence type="ECO:0000313" key="4">
    <source>
        <dbReference type="Proteomes" id="UP000887116"/>
    </source>
</evidence>
<dbReference type="AlphaFoldDB" id="A0A8X6I5Y7"/>
<feature type="domain" description="Inosine/uridine-preferring nucleoside hydrolase" evidence="2">
    <location>
        <begin position="63"/>
        <end position="355"/>
    </location>
</feature>
<sequence length="367" mass="40640">MRVEFGITKKISLRYHYSTTTYNIRGIQPPVRILQLEFFSRFPLFVKGVFSFSEYLSMPLTMVIDTDCGSDDAMAIMATLGESGRCACRLVAITCCFGNTTIDHVCQNVLKVLHACGETKVPVYRGSSTPLRVHPKFPERVHGSDGFGDCTHLFPSNGMVEETPAPAALLALSRTHPRLTLTVLGPLTNVALAHRIDPDFTSRLDRIVFMGGNYKGIGNTTDSAEYNFYCDPEAANIVLTEAQCPVRMVPWETTMEYGIDWDHFETLMSASTDKARLLRAATKLVAEVCRKEGFSQFLDCDFLAAATALRPECVTSTLKSCASVECSGELTRGMVVLQKSRPCTPMIEIVQKFDEIALNSLRKEIVS</sequence>
<proteinExistence type="inferred from homology"/>
<dbReference type="InterPro" id="IPR001910">
    <property type="entry name" value="Inosine/uridine_hydrolase_dom"/>
</dbReference>
<dbReference type="EMBL" id="BMAO01013352">
    <property type="protein sequence ID" value="GFQ88217.1"/>
    <property type="molecule type" value="Genomic_DNA"/>
</dbReference>
<evidence type="ECO:0000259" key="2">
    <source>
        <dbReference type="Pfam" id="PF01156"/>
    </source>
</evidence>
<comment type="caution">
    <text evidence="3">The sequence shown here is derived from an EMBL/GenBank/DDBJ whole genome shotgun (WGS) entry which is preliminary data.</text>
</comment>
<dbReference type="InterPro" id="IPR036452">
    <property type="entry name" value="Ribo_hydro-like"/>
</dbReference>
<organism evidence="3 4">
    <name type="scientific">Trichonephila clavata</name>
    <name type="common">Joro spider</name>
    <name type="synonym">Nephila clavata</name>
    <dbReference type="NCBI Taxonomy" id="2740835"/>
    <lineage>
        <taxon>Eukaryota</taxon>
        <taxon>Metazoa</taxon>
        <taxon>Ecdysozoa</taxon>
        <taxon>Arthropoda</taxon>
        <taxon>Chelicerata</taxon>
        <taxon>Arachnida</taxon>
        <taxon>Araneae</taxon>
        <taxon>Araneomorphae</taxon>
        <taxon>Entelegynae</taxon>
        <taxon>Araneoidea</taxon>
        <taxon>Nephilidae</taxon>
        <taxon>Trichonephila</taxon>
    </lineage>
</organism>
<dbReference type="Pfam" id="PF01156">
    <property type="entry name" value="IU_nuc_hydro"/>
    <property type="match status" value="1"/>
</dbReference>
<dbReference type="GO" id="GO:0016799">
    <property type="term" value="F:hydrolase activity, hydrolyzing N-glycosyl compounds"/>
    <property type="evidence" value="ECO:0007669"/>
    <property type="project" value="InterPro"/>
</dbReference>
<evidence type="ECO:0000256" key="1">
    <source>
        <dbReference type="ARBA" id="ARBA00009176"/>
    </source>
</evidence>
<dbReference type="Proteomes" id="UP000887116">
    <property type="component" value="Unassembled WGS sequence"/>
</dbReference>
<dbReference type="PANTHER" id="PTHR46190:SF1">
    <property type="entry name" value="SI:CH211-201H21.5"/>
    <property type="match status" value="1"/>
</dbReference>
<name>A0A8X6I5Y7_TRICU</name>
<comment type="similarity">
    <text evidence="1">Belongs to the IUNH family.</text>
</comment>